<dbReference type="Proteomes" id="UP001283361">
    <property type="component" value="Unassembled WGS sequence"/>
</dbReference>
<gene>
    <name evidence="1" type="ORF">RRG08_007919</name>
</gene>
<sequence>MKQPTLVYLSERKSPLHCSVPVLVSEYGTPKPQTTLYRLNLFWCFNFEMDEFSIFLYLSYEIRHRPNEPWRKGTDHLVCR</sequence>
<evidence type="ECO:0000313" key="1">
    <source>
        <dbReference type="EMBL" id="KAK3773430.1"/>
    </source>
</evidence>
<keyword evidence="2" id="KW-1185">Reference proteome</keyword>
<dbReference type="EMBL" id="JAWDGP010003536">
    <property type="protein sequence ID" value="KAK3773430.1"/>
    <property type="molecule type" value="Genomic_DNA"/>
</dbReference>
<comment type="caution">
    <text evidence="1">The sequence shown here is derived from an EMBL/GenBank/DDBJ whole genome shotgun (WGS) entry which is preliminary data.</text>
</comment>
<protein>
    <submittedName>
        <fullName evidence="1">Uncharacterized protein</fullName>
    </submittedName>
</protein>
<proteinExistence type="predicted"/>
<name>A0AAE1DKS4_9GAST</name>
<reference evidence="1" key="1">
    <citation type="journal article" date="2023" name="G3 (Bethesda)">
        <title>A reference genome for the long-term kleptoplast-retaining sea slug Elysia crispata morphotype clarki.</title>
        <authorList>
            <person name="Eastman K.E."/>
            <person name="Pendleton A.L."/>
            <person name="Shaikh M.A."/>
            <person name="Suttiyut T."/>
            <person name="Ogas R."/>
            <person name="Tomko P."/>
            <person name="Gavelis G."/>
            <person name="Widhalm J.R."/>
            <person name="Wisecaver J.H."/>
        </authorList>
    </citation>
    <scope>NUCLEOTIDE SEQUENCE</scope>
    <source>
        <strain evidence="1">ECLA1</strain>
    </source>
</reference>
<organism evidence="1 2">
    <name type="scientific">Elysia crispata</name>
    <name type="common">lettuce slug</name>
    <dbReference type="NCBI Taxonomy" id="231223"/>
    <lineage>
        <taxon>Eukaryota</taxon>
        <taxon>Metazoa</taxon>
        <taxon>Spiralia</taxon>
        <taxon>Lophotrochozoa</taxon>
        <taxon>Mollusca</taxon>
        <taxon>Gastropoda</taxon>
        <taxon>Heterobranchia</taxon>
        <taxon>Euthyneura</taxon>
        <taxon>Panpulmonata</taxon>
        <taxon>Sacoglossa</taxon>
        <taxon>Placobranchoidea</taxon>
        <taxon>Plakobranchidae</taxon>
        <taxon>Elysia</taxon>
    </lineage>
</organism>
<evidence type="ECO:0000313" key="2">
    <source>
        <dbReference type="Proteomes" id="UP001283361"/>
    </source>
</evidence>
<accession>A0AAE1DKS4</accession>
<dbReference type="AlphaFoldDB" id="A0AAE1DKS4"/>